<dbReference type="OrthoDB" id="10562159at2759"/>
<dbReference type="EMBL" id="AGNL01000817">
    <property type="protein sequence ID" value="EJK77479.1"/>
    <property type="molecule type" value="Genomic_DNA"/>
</dbReference>
<evidence type="ECO:0000313" key="2">
    <source>
        <dbReference type="EMBL" id="EJK77479.1"/>
    </source>
</evidence>
<dbReference type="Proteomes" id="UP000266841">
    <property type="component" value="Unassembled WGS sequence"/>
</dbReference>
<comment type="caution">
    <text evidence="2">The sequence shown here is derived from an EMBL/GenBank/DDBJ whole genome shotgun (WGS) entry which is preliminary data.</text>
</comment>
<accession>K0TJU7</accession>
<proteinExistence type="predicted"/>
<keyword evidence="3" id="KW-1185">Reference proteome</keyword>
<feature type="compositionally biased region" description="Polar residues" evidence="1">
    <location>
        <begin position="1"/>
        <end position="23"/>
    </location>
</feature>
<dbReference type="AlphaFoldDB" id="K0TJU7"/>
<gene>
    <name evidence="2" type="ORF">THAOC_00691</name>
</gene>
<organism evidence="2 3">
    <name type="scientific">Thalassiosira oceanica</name>
    <name type="common">Marine diatom</name>
    <dbReference type="NCBI Taxonomy" id="159749"/>
    <lineage>
        <taxon>Eukaryota</taxon>
        <taxon>Sar</taxon>
        <taxon>Stramenopiles</taxon>
        <taxon>Ochrophyta</taxon>
        <taxon>Bacillariophyta</taxon>
        <taxon>Coscinodiscophyceae</taxon>
        <taxon>Thalassiosirophycidae</taxon>
        <taxon>Thalassiosirales</taxon>
        <taxon>Thalassiosiraceae</taxon>
        <taxon>Thalassiosira</taxon>
    </lineage>
</organism>
<evidence type="ECO:0000256" key="1">
    <source>
        <dbReference type="SAM" id="MobiDB-lite"/>
    </source>
</evidence>
<name>K0TJU7_THAOC</name>
<evidence type="ECO:0000313" key="3">
    <source>
        <dbReference type="Proteomes" id="UP000266841"/>
    </source>
</evidence>
<reference evidence="2 3" key="1">
    <citation type="journal article" date="2012" name="Genome Biol.">
        <title>Genome and low-iron response of an oceanic diatom adapted to chronic iron limitation.</title>
        <authorList>
            <person name="Lommer M."/>
            <person name="Specht M."/>
            <person name="Roy A.S."/>
            <person name="Kraemer L."/>
            <person name="Andreson R."/>
            <person name="Gutowska M.A."/>
            <person name="Wolf J."/>
            <person name="Bergner S.V."/>
            <person name="Schilhabel M.B."/>
            <person name="Klostermeier U.C."/>
            <person name="Beiko R.G."/>
            <person name="Rosenstiel P."/>
            <person name="Hippler M."/>
            <person name="Laroche J."/>
        </authorList>
    </citation>
    <scope>NUCLEOTIDE SEQUENCE [LARGE SCALE GENOMIC DNA]</scope>
    <source>
        <strain evidence="2 3">CCMP1005</strain>
    </source>
</reference>
<protein>
    <submittedName>
        <fullName evidence="2">Uncharacterized protein</fullName>
    </submittedName>
</protein>
<sequence length="225" mass="24718">MEQSRGDINQPQAAPSHNVPTQRSAKDEEDSSSTSSKTLDVSPEHSSSVGAPIGVAESGLAFEIDRNSDTYNQILSQAKWWRDSLLIGPISADTRIKEGRNIANQVVNVQVKGDETTLPIEGNQSQCDYPRSEPHALGLPMLLSSSESYLRSVHAVDLLRPYATWIASKDGPLKESAVQSAATTVYLSQELIDWAAKDNLLWILKDEEWREFAKDTTTSYVGGRS</sequence>
<feature type="region of interest" description="Disordered" evidence="1">
    <location>
        <begin position="1"/>
        <end position="52"/>
    </location>
</feature>
<dbReference type="eggNOG" id="ENOG502TA6U">
    <property type="taxonomic scope" value="Eukaryota"/>
</dbReference>